<organism evidence="6 7">
    <name type="scientific">[Torrubiella] hemipterigena</name>
    <dbReference type="NCBI Taxonomy" id="1531966"/>
    <lineage>
        <taxon>Eukaryota</taxon>
        <taxon>Fungi</taxon>
        <taxon>Dikarya</taxon>
        <taxon>Ascomycota</taxon>
        <taxon>Pezizomycotina</taxon>
        <taxon>Sordariomycetes</taxon>
        <taxon>Hypocreomycetidae</taxon>
        <taxon>Hypocreales</taxon>
        <taxon>Clavicipitaceae</taxon>
        <taxon>Clavicipitaceae incertae sedis</taxon>
        <taxon>'Torrubiella' clade</taxon>
    </lineage>
</organism>
<dbReference type="STRING" id="1531966.A0A0A1T506"/>
<dbReference type="PANTHER" id="PTHR12714">
    <property type="entry name" value="PROTEIN-S ISOPRENYLCYSTEINE O-METHYLTRANSFERASE"/>
    <property type="match status" value="1"/>
</dbReference>
<name>A0A0A1T506_9HYPO</name>
<keyword evidence="3 5" id="KW-1133">Transmembrane helix</keyword>
<accession>A0A0A1T506</accession>
<keyword evidence="4 5" id="KW-0472">Membrane</keyword>
<comment type="similarity">
    <text evidence="5">Belongs to the class VI-like SAM-binding methyltransferase superfamily. Isoprenylcysteine carboxyl methyltransferase family.</text>
</comment>
<dbReference type="GO" id="GO:0032259">
    <property type="term" value="P:methylation"/>
    <property type="evidence" value="ECO:0007669"/>
    <property type="project" value="UniProtKB-KW"/>
</dbReference>
<dbReference type="OrthoDB" id="422086at2759"/>
<dbReference type="InterPro" id="IPR007269">
    <property type="entry name" value="ICMT_MeTrfase"/>
</dbReference>
<sequence>MDALHHYITDDPHALSFAAATLVAGCLVLKCLLPPNANSKNEWKGDSFQSTAGMNFVGPVAAAITTTFVYHALVAVASPTALPLVCPKRVANPALFAWNSYTATILVVILLFAPIRLGAYKHLGKNFTYSLAAPNRLVTDGVYAYVQHPSYTGFLFVIGSCMALFCRWDAGASCYMPDFAARLIDAMPFSALVTASAAVAGLAKIVRVRVSQEEAMLKELFGDEWVNWNARTARFIPGLF</sequence>
<comment type="subcellular location">
    <subcellularLocation>
        <location evidence="5">Endoplasmic reticulum membrane</location>
        <topology evidence="5">Multi-pass membrane protein</topology>
    </subcellularLocation>
    <subcellularLocation>
        <location evidence="1">Membrane</location>
        <topology evidence="1">Multi-pass membrane protein</topology>
    </subcellularLocation>
</comment>
<evidence type="ECO:0000256" key="2">
    <source>
        <dbReference type="ARBA" id="ARBA00022692"/>
    </source>
</evidence>
<feature type="transmembrane region" description="Helical" evidence="5">
    <location>
        <begin position="54"/>
        <end position="76"/>
    </location>
</feature>
<dbReference type="Pfam" id="PF04140">
    <property type="entry name" value="ICMT"/>
    <property type="match status" value="1"/>
</dbReference>
<dbReference type="Gene3D" id="1.20.120.1630">
    <property type="match status" value="1"/>
</dbReference>
<reference evidence="6 7" key="1">
    <citation type="journal article" date="2015" name="Genome Announc.">
        <title>Draft Genome Sequence and Gene Annotation of the Entomopathogenic Fungus Verticillium hemipterigenum.</title>
        <authorList>
            <person name="Horn F."/>
            <person name="Habel A."/>
            <person name="Scharf D.H."/>
            <person name="Dworschak J."/>
            <person name="Brakhage A.A."/>
            <person name="Guthke R."/>
            <person name="Hertweck C."/>
            <person name="Linde J."/>
        </authorList>
    </citation>
    <scope>NUCLEOTIDE SEQUENCE [LARGE SCALE GENOMIC DNA]</scope>
</reference>
<evidence type="ECO:0000256" key="1">
    <source>
        <dbReference type="ARBA" id="ARBA00004141"/>
    </source>
</evidence>
<keyword evidence="5" id="KW-0949">S-adenosyl-L-methionine</keyword>
<dbReference type="HOGENOM" id="CLU_065200_6_1_1"/>
<dbReference type="GO" id="GO:0005789">
    <property type="term" value="C:endoplasmic reticulum membrane"/>
    <property type="evidence" value="ECO:0007669"/>
    <property type="project" value="UniProtKB-SubCell"/>
</dbReference>
<evidence type="ECO:0000256" key="3">
    <source>
        <dbReference type="ARBA" id="ARBA00022989"/>
    </source>
</evidence>
<protein>
    <recommendedName>
        <fullName evidence="5">Protein-S-isoprenylcysteine O-methyltransferase</fullName>
        <ecNumber evidence="5">2.1.1.100</ecNumber>
    </recommendedName>
</protein>
<evidence type="ECO:0000256" key="5">
    <source>
        <dbReference type="RuleBase" id="RU362022"/>
    </source>
</evidence>
<feature type="transmembrane region" description="Helical" evidence="5">
    <location>
        <begin position="14"/>
        <end position="33"/>
    </location>
</feature>
<comment type="caution">
    <text evidence="5">Lacks conserved residue(s) required for the propagation of feature annotation.</text>
</comment>
<keyword evidence="5" id="KW-0489">Methyltransferase</keyword>
<keyword evidence="7" id="KW-1185">Reference proteome</keyword>
<feature type="transmembrane region" description="Helical" evidence="5">
    <location>
        <begin position="96"/>
        <end position="115"/>
    </location>
</feature>
<evidence type="ECO:0000313" key="6">
    <source>
        <dbReference type="EMBL" id="CEJ81402.1"/>
    </source>
</evidence>
<gene>
    <name evidence="6" type="ORF">VHEMI01528</name>
</gene>
<dbReference type="EMBL" id="CDHN01000001">
    <property type="protein sequence ID" value="CEJ81402.1"/>
    <property type="molecule type" value="Genomic_DNA"/>
</dbReference>
<proteinExistence type="inferred from homology"/>
<keyword evidence="5" id="KW-0808">Transferase</keyword>
<dbReference type="EC" id="2.1.1.100" evidence="5"/>
<evidence type="ECO:0000313" key="7">
    <source>
        <dbReference type="Proteomes" id="UP000039046"/>
    </source>
</evidence>
<keyword evidence="2 5" id="KW-0812">Transmembrane</keyword>
<dbReference type="PANTHER" id="PTHR12714:SF9">
    <property type="entry name" value="PROTEIN-S-ISOPRENYLCYSTEINE O-METHYLTRANSFERASE"/>
    <property type="match status" value="1"/>
</dbReference>
<dbReference type="Proteomes" id="UP000039046">
    <property type="component" value="Unassembled WGS sequence"/>
</dbReference>
<comment type="catalytic activity">
    <reaction evidence="5">
        <text>[protein]-C-terminal S-[(2E,6E)-farnesyl]-L-cysteine + S-adenosyl-L-methionine = [protein]-C-terminal S-[(2E,6E)-farnesyl]-L-cysteine methyl ester + S-adenosyl-L-homocysteine</text>
        <dbReference type="Rhea" id="RHEA:21672"/>
        <dbReference type="Rhea" id="RHEA-COMP:12125"/>
        <dbReference type="Rhea" id="RHEA-COMP:12126"/>
        <dbReference type="ChEBI" id="CHEBI:57856"/>
        <dbReference type="ChEBI" id="CHEBI:59789"/>
        <dbReference type="ChEBI" id="CHEBI:90510"/>
        <dbReference type="ChEBI" id="CHEBI:90511"/>
        <dbReference type="EC" id="2.1.1.100"/>
    </reaction>
</comment>
<dbReference type="GO" id="GO:0004671">
    <property type="term" value="F:protein C-terminal S-isoprenylcysteine carboxyl O-methyltransferase activity"/>
    <property type="evidence" value="ECO:0007669"/>
    <property type="project" value="UniProtKB-EC"/>
</dbReference>
<evidence type="ECO:0000256" key="4">
    <source>
        <dbReference type="ARBA" id="ARBA00023136"/>
    </source>
</evidence>
<dbReference type="AlphaFoldDB" id="A0A0A1T506"/>
<keyword evidence="5" id="KW-0256">Endoplasmic reticulum</keyword>